<dbReference type="EMBL" id="QNTQ01000010">
    <property type="protein sequence ID" value="RBI84580.1"/>
    <property type="molecule type" value="Genomic_DNA"/>
</dbReference>
<keyword evidence="1" id="KW-0812">Transmembrane</keyword>
<keyword evidence="1" id="KW-1133">Transmembrane helix</keyword>
<sequence length="127" mass="13266">MGVLSVIAAALAAWLFGAAWYGIMGRRWMGAAGLTEETLDRRNYAAFIGSLFAAVLVAGMMRHVFVTSGVDSPIEGALTGLGLGLFVASPWIATNYLFAQRPASLILIDGLYATGGCTLIGLVLALL</sequence>
<evidence type="ECO:0000313" key="3">
    <source>
        <dbReference type="Proteomes" id="UP000253370"/>
    </source>
</evidence>
<feature type="transmembrane region" description="Helical" evidence="1">
    <location>
        <begin position="6"/>
        <end position="23"/>
    </location>
</feature>
<dbReference type="AlphaFoldDB" id="A0A365U9C9"/>
<evidence type="ECO:0000256" key="1">
    <source>
        <dbReference type="SAM" id="Phobius"/>
    </source>
</evidence>
<protein>
    <submittedName>
        <fullName evidence="2">DUF1761 domain-containing protein</fullName>
    </submittedName>
</protein>
<dbReference type="Pfam" id="PF08570">
    <property type="entry name" value="DUF1761"/>
    <property type="match status" value="1"/>
</dbReference>
<organism evidence="2 3">
    <name type="scientific">Rhodosalinus halophilus</name>
    <dbReference type="NCBI Taxonomy" id="2259333"/>
    <lineage>
        <taxon>Bacteria</taxon>
        <taxon>Pseudomonadati</taxon>
        <taxon>Pseudomonadota</taxon>
        <taxon>Alphaproteobacteria</taxon>
        <taxon>Rhodobacterales</taxon>
        <taxon>Paracoccaceae</taxon>
        <taxon>Rhodosalinus</taxon>
    </lineage>
</organism>
<name>A0A365U9C9_9RHOB</name>
<keyword evidence="3" id="KW-1185">Reference proteome</keyword>
<dbReference type="InterPro" id="IPR013879">
    <property type="entry name" value="DUF1761"/>
</dbReference>
<reference evidence="2 3" key="1">
    <citation type="submission" date="2018-07" db="EMBL/GenBank/DDBJ databases">
        <title>Rhodosalinus sp. strain E84T genomic sequence and assembly.</title>
        <authorList>
            <person name="Liu Z.-W."/>
            <person name="Lu D.-C."/>
        </authorList>
    </citation>
    <scope>NUCLEOTIDE SEQUENCE [LARGE SCALE GENOMIC DNA]</scope>
    <source>
        <strain evidence="2 3">E84</strain>
    </source>
</reference>
<comment type="caution">
    <text evidence="2">The sequence shown here is derived from an EMBL/GenBank/DDBJ whole genome shotgun (WGS) entry which is preliminary data.</text>
</comment>
<proteinExistence type="predicted"/>
<feature type="transmembrane region" description="Helical" evidence="1">
    <location>
        <begin position="44"/>
        <end position="65"/>
    </location>
</feature>
<keyword evidence="1" id="KW-0472">Membrane</keyword>
<feature type="transmembrane region" description="Helical" evidence="1">
    <location>
        <begin position="105"/>
        <end position="126"/>
    </location>
</feature>
<dbReference type="OrthoDB" id="344736at2"/>
<feature type="transmembrane region" description="Helical" evidence="1">
    <location>
        <begin position="77"/>
        <end position="98"/>
    </location>
</feature>
<accession>A0A365U9C9</accession>
<gene>
    <name evidence="2" type="ORF">DRV85_11510</name>
</gene>
<evidence type="ECO:0000313" key="2">
    <source>
        <dbReference type="EMBL" id="RBI84580.1"/>
    </source>
</evidence>
<dbReference type="RefSeq" id="WP_113289619.1">
    <property type="nucleotide sequence ID" value="NZ_QNTQ01000010.1"/>
</dbReference>
<dbReference type="Proteomes" id="UP000253370">
    <property type="component" value="Unassembled WGS sequence"/>
</dbReference>